<gene>
    <name evidence="2" type="ORF">F4559_001524</name>
</gene>
<feature type="transmembrane region" description="Helical" evidence="1">
    <location>
        <begin position="67"/>
        <end position="85"/>
    </location>
</feature>
<feature type="transmembrane region" description="Helical" evidence="1">
    <location>
        <begin position="12"/>
        <end position="34"/>
    </location>
</feature>
<evidence type="ECO:0000256" key="1">
    <source>
        <dbReference type="SAM" id="Phobius"/>
    </source>
</evidence>
<sequence length="123" mass="13185">MRRPDVPIEVFGALAIGAGAALVFVLEGLVLWQVESDPGWLRFPIIVAALELLAVGALLTRVRFARTFASAVFGLIGLVHLLATLNEGPVWLRVLSGLLSAVHVLALVLLNTRSALLHFGGRR</sequence>
<evidence type="ECO:0000313" key="2">
    <source>
        <dbReference type="EMBL" id="MBB4964165.1"/>
    </source>
</evidence>
<evidence type="ECO:0000313" key="3">
    <source>
        <dbReference type="Proteomes" id="UP000542674"/>
    </source>
</evidence>
<feature type="transmembrane region" description="Helical" evidence="1">
    <location>
        <begin position="91"/>
        <end position="110"/>
    </location>
</feature>
<dbReference type="EMBL" id="JACHJS010000001">
    <property type="protein sequence ID" value="MBB4964165.1"/>
    <property type="molecule type" value="Genomic_DNA"/>
</dbReference>
<feature type="transmembrane region" description="Helical" evidence="1">
    <location>
        <begin position="40"/>
        <end position="60"/>
    </location>
</feature>
<keyword evidence="1" id="KW-1133">Transmembrane helix</keyword>
<comment type="caution">
    <text evidence="2">The sequence shown here is derived from an EMBL/GenBank/DDBJ whole genome shotgun (WGS) entry which is preliminary data.</text>
</comment>
<accession>A0A7W7T0D0</accession>
<dbReference type="Proteomes" id="UP000542674">
    <property type="component" value="Unassembled WGS sequence"/>
</dbReference>
<dbReference type="AlphaFoldDB" id="A0A7W7T0D0"/>
<keyword evidence="1" id="KW-0812">Transmembrane</keyword>
<dbReference type="RefSeq" id="WP_184667019.1">
    <property type="nucleotide sequence ID" value="NZ_BAABAI010000023.1"/>
</dbReference>
<organism evidence="2 3">
    <name type="scientific">Saccharothrix violaceirubra</name>
    <dbReference type="NCBI Taxonomy" id="413306"/>
    <lineage>
        <taxon>Bacteria</taxon>
        <taxon>Bacillati</taxon>
        <taxon>Actinomycetota</taxon>
        <taxon>Actinomycetes</taxon>
        <taxon>Pseudonocardiales</taxon>
        <taxon>Pseudonocardiaceae</taxon>
        <taxon>Saccharothrix</taxon>
    </lineage>
</organism>
<keyword evidence="1" id="KW-0472">Membrane</keyword>
<protein>
    <recommendedName>
        <fullName evidence="4">DUF2127 domain-containing protein</fullName>
    </recommendedName>
</protein>
<keyword evidence="3" id="KW-1185">Reference proteome</keyword>
<reference evidence="2 3" key="1">
    <citation type="submission" date="2020-08" db="EMBL/GenBank/DDBJ databases">
        <title>Sequencing the genomes of 1000 actinobacteria strains.</title>
        <authorList>
            <person name="Klenk H.-P."/>
        </authorList>
    </citation>
    <scope>NUCLEOTIDE SEQUENCE [LARGE SCALE GENOMIC DNA]</scope>
    <source>
        <strain evidence="2 3">DSM 45084</strain>
    </source>
</reference>
<proteinExistence type="predicted"/>
<name>A0A7W7T0D0_9PSEU</name>
<evidence type="ECO:0008006" key="4">
    <source>
        <dbReference type="Google" id="ProtNLM"/>
    </source>
</evidence>